<dbReference type="OrthoDB" id="4335859at2"/>
<feature type="transmembrane region" description="Helical" evidence="7">
    <location>
        <begin position="333"/>
        <end position="357"/>
    </location>
</feature>
<sequence>MVRSITIDTSQSSPPDERNGVSIDHAQVKPAGAPDRVPWRSFAGIYLVVFLIGTETFLVSPLLPTIAESIQVSETAAAITVTAYTLVYAITAPFLGAVSDRFGRQPTIVAGAVLFLLGNVLAALAGNLEVLILARVIGALGAGLAGPSIWAHIAESVPERLVGRAIGVGLALFSAGQVLGIPIAGLVADVSGWRVAFWVIAAASVITVPLVYRETRGSKPRGATLNLGSVFSVWSDTLLRQALIVVLFLQAANLGAYTFLGVVLHDRFGLSVGELGLIGVLVGIGGAVGALLAGRIGDKTRANGRQDTFWIPIWSVLLGVAAVVAAFGAPLVVAAAAIVIWFVASGAFGSNVQTLLLNLRPALGATSSSWNSAVLYAGAAGGVALVGLFPHVDVGVAVVGGGLALIAAVLSLPLLTAVTRQAAASSEAPGRATGEVDHGYV</sequence>
<feature type="transmembrane region" description="Helical" evidence="7">
    <location>
        <begin position="193"/>
        <end position="212"/>
    </location>
</feature>
<feature type="transmembrane region" description="Helical" evidence="7">
    <location>
        <begin position="395"/>
        <end position="415"/>
    </location>
</feature>
<evidence type="ECO:0000256" key="2">
    <source>
        <dbReference type="ARBA" id="ARBA00022475"/>
    </source>
</evidence>
<dbReference type="PROSITE" id="PS50850">
    <property type="entry name" value="MFS"/>
    <property type="match status" value="1"/>
</dbReference>
<dbReference type="InterPro" id="IPR036259">
    <property type="entry name" value="MFS_trans_sf"/>
</dbReference>
<evidence type="ECO:0000313" key="9">
    <source>
        <dbReference type="EMBL" id="PYC63428.1"/>
    </source>
</evidence>
<evidence type="ECO:0000256" key="5">
    <source>
        <dbReference type="ARBA" id="ARBA00023136"/>
    </source>
</evidence>
<dbReference type="Gene3D" id="1.20.1250.20">
    <property type="entry name" value="MFS general substrate transporter like domains"/>
    <property type="match status" value="1"/>
</dbReference>
<feature type="transmembrane region" description="Helical" evidence="7">
    <location>
        <begin position="107"/>
        <end position="126"/>
    </location>
</feature>
<comment type="subcellular location">
    <subcellularLocation>
        <location evidence="1">Cell membrane</location>
        <topology evidence="1">Multi-pass membrane protein</topology>
    </subcellularLocation>
</comment>
<keyword evidence="10" id="KW-1185">Reference proteome</keyword>
<feature type="transmembrane region" description="Helical" evidence="7">
    <location>
        <begin position="242"/>
        <end position="264"/>
    </location>
</feature>
<dbReference type="AlphaFoldDB" id="A0A318NED7"/>
<dbReference type="PANTHER" id="PTHR43124:SF3">
    <property type="entry name" value="CHLORAMPHENICOL EFFLUX PUMP RV0191"/>
    <property type="match status" value="1"/>
</dbReference>
<reference evidence="9 10" key="1">
    <citation type="submission" date="2018-03" db="EMBL/GenBank/DDBJ databases">
        <title>Bioinformatic expansion and discovery of thiopeptide antibiotics.</title>
        <authorList>
            <person name="Schwalen C.J."/>
            <person name="Hudson G.A."/>
            <person name="Mitchell D.A."/>
        </authorList>
    </citation>
    <scope>NUCLEOTIDE SEQUENCE [LARGE SCALE GENOMIC DNA]</scope>
    <source>
        <strain evidence="9 10">NRRL 8041</strain>
    </source>
</reference>
<evidence type="ECO:0000256" key="4">
    <source>
        <dbReference type="ARBA" id="ARBA00022989"/>
    </source>
</evidence>
<comment type="caution">
    <text evidence="9">The sequence shown here is derived from an EMBL/GenBank/DDBJ whole genome shotgun (WGS) entry which is preliminary data.</text>
</comment>
<accession>A0A318NED7</accession>
<dbReference type="GO" id="GO:0022857">
    <property type="term" value="F:transmembrane transporter activity"/>
    <property type="evidence" value="ECO:0007669"/>
    <property type="project" value="InterPro"/>
</dbReference>
<dbReference type="InterPro" id="IPR050189">
    <property type="entry name" value="MFS_Efflux_Transporters"/>
</dbReference>
<evidence type="ECO:0000313" key="10">
    <source>
        <dbReference type="Proteomes" id="UP000248333"/>
    </source>
</evidence>
<dbReference type="CDD" id="cd17324">
    <property type="entry name" value="MFS_NepI_like"/>
    <property type="match status" value="1"/>
</dbReference>
<dbReference type="PANTHER" id="PTHR43124">
    <property type="entry name" value="PURINE EFFLUX PUMP PBUE"/>
    <property type="match status" value="1"/>
</dbReference>
<feature type="transmembrane region" description="Helical" evidence="7">
    <location>
        <begin position="309"/>
        <end position="327"/>
    </location>
</feature>
<proteinExistence type="predicted"/>
<evidence type="ECO:0000256" key="6">
    <source>
        <dbReference type="SAM" id="MobiDB-lite"/>
    </source>
</evidence>
<feature type="transmembrane region" description="Helical" evidence="7">
    <location>
        <begin position="132"/>
        <end position="153"/>
    </location>
</feature>
<protein>
    <recommendedName>
        <fullName evidence="8">Major facilitator superfamily (MFS) profile domain-containing protein</fullName>
    </recommendedName>
</protein>
<feature type="transmembrane region" description="Helical" evidence="7">
    <location>
        <begin position="165"/>
        <end position="187"/>
    </location>
</feature>
<keyword evidence="3 7" id="KW-0812">Transmembrane</keyword>
<keyword evidence="5 7" id="KW-0472">Membrane</keyword>
<dbReference type="Pfam" id="PF07690">
    <property type="entry name" value="MFS_1"/>
    <property type="match status" value="1"/>
</dbReference>
<feature type="transmembrane region" description="Helical" evidence="7">
    <location>
        <begin position="369"/>
        <end position="389"/>
    </location>
</feature>
<keyword evidence="2" id="KW-1003">Cell membrane</keyword>
<feature type="transmembrane region" description="Helical" evidence="7">
    <location>
        <begin position="75"/>
        <end position="95"/>
    </location>
</feature>
<dbReference type="InterPro" id="IPR011701">
    <property type="entry name" value="MFS"/>
</dbReference>
<feature type="domain" description="Major facilitator superfamily (MFS) profile" evidence="8">
    <location>
        <begin position="41"/>
        <end position="419"/>
    </location>
</feature>
<dbReference type="InterPro" id="IPR020846">
    <property type="entry name" value="MFS_dom"/>
</dbReference>
<keyword evidence="4 7" id="KW-1133">Transmembrane helix</keyword>
<evidence type="ECO:0000256" key="7">
    <source>
        <dbReference type="SAM" id="Phobius"/>
    </source>
</evidence>
<evidence type="ECO:0000256" key="3">
    <source>
        <dbReference type="ARBA" id="ARBA00022692"/>
    </source>
</evidence>
<dbReference type="GO" id="GO:0005886">
    <property type="term" value="C:plasma membrane"/>
    <property type="evidence" value="ECO:0007669"/>
    <property type="project" value="UniProtKB-SubCell"/>
</dbReference>
<feature type="transmembrane region" description="Helical" evidence="7">
    <location>
        <begin position="43"/>
        <end position="63"/>
    </location>
</feature>
<name>A0A318NED7_9ACTN</name>
<organism evidence="9 10">
    <name type="scientific">Micromonospora arborensis</name>
    <dbReference type="NCBI Taxonomy" id="2116518"/>
    <lineage>
        <taxon>Bacteria</taxon>
        <taxon>Bacillati</taxon>
        <taxon>Actinomycetota</taxon>
        <taxon>Actinomycetes</taxon>
        <taxon>Micromonosporales</taxon>
        <taxon>Micromonosporaceae</taxon>
        <taxon>Micromonospora</taxon>
    </lineage>
</organism>
<dbReference type="EMBL" id="PYBV01000062">
    <property type="protein sequence ID" value="PYC63428.1"/>
    <property type="molecule type" value="Genomic_DNA"/>
</dbReference>
<evidence type="ECO:0000259" key="8">
    <source>
        <dbReference type="PROSITE" id="PS50850"/>
    </source>
</evidence>
<dbReference type="Proteomes" id="UP000248333">
    <property type="component" value="Unassembled WGS sequence"/>
</dbReference>
<evidence type="ECO:0000256" key="1">
    <source>
        <dbReference type="ARBA" id="ARBA00004651"/>
    </source>
</evidence>
<feature type="region of interest" description="Disordered" evidence="6">
    <location>
        <begin position="1"/>
        <end position="21"/>
    </location>
</feature>
<dbReference type="SUPFAM" id="SSF103473">
    <property type="entry name" value="MFS general substrate transporter"/>
    <property type="match status" value="1"/>
</dbReference>
<feature type="compositionally biased region" description="Polar residues" evidence="6">
    <location>
        <begin position="1"/>
        <end position="14"/>
    </location>
</feature>
<gene>
    <name evidence="9" type="ORF">C7C45_31795</name>
</gene>
<feature type="transmembrane region" description="Helical" evidence="7">
    <location>
        <begin position="276"/>
        <end position="297"/>
    </location>
</feature>